<protein>
    <submittedName>
        <fullName evidence="6">Anaerobic ribonucleoside-triphosphate reductase activating protein</fullName>
    </submittedName>
</protein>
<dbReference type="GO" id="GO:0046872">
    <property type="term" value="F:metal ion binding"/>
    <property type="evidence" value="ECO:0007669"/>
    <property type="project" value="UniProtKB-KW"/>
</dbReference>
<keyword evidence="2" id="KW-0479">Metal-binding</keyword>
<dbReference type="InterPro" id="IPR013785">
    <property type="entry name" value="Aldolase_TIM"/>
</dbReference>
<dbReference type="SFLD" id="SFLDG01094">
    <property type="entry name" value="Uncharacterised_Radical_SAM_Su"/>
    <property type="match status" value="1"/>
</dbReference>
<dbReference type="PROSITE" id="PS51918">
    <property type="entry name" value="RADICAL_SAM"/>
    <property type="match status" value="1"/>
</dbReference>
<organism evidence="6 7">
    <name type="scientific">Candidatus Kuenenbacteria bacterium HGW-Kuenenbacteria-1</name>
    <dbReference type="NCBI Taxonomy" id="2013812"/>
    <lineage>
        <taxon>Bacteria</taxon>
        <taxon>Candidatus Kueneniibacteriota</taxon>
    </lineage>
</organism>
<keyword evidence="1" id="KW-0949">S-adenosyl-L-methionine</keyword>
<evidence type="ECO:0000313" key="7">
    <source>
        <dbReference type="Proteomes" id="UP000233414"/>
    </source>
</evidence>
<dbReference type="InterPro" id="IPR006638">
    <property type="entry name" value="Elp3/MiaA/NifB-like_rSAM"/>
</dbReference>
<dbReference type="SFLD" id="SFLDS00029">
    <property type="entry name" value="Radical_SAM"/>
    <property type="match status" value="1"/>
</dbReference>
<dbReference type="AlphaFoldDB" id="A0A2N1UMZ6"/>
<dbReference type="Pfam" id="PF04055">
    <property type="entry name" value="Radical_SAM"/>
    <property type="match status" value="1"/>
</dbReference>
<gene>
    <name evidence="6" type="ORF">CVV26_02875</name>
</gene>
<comment type="caution">
    <text evidence="6">The sequence shown here is derived from an EMBL/GenBank/DDBJ whole genome shotgun (WGS) entry which is preliminary data.</text>
</comment>
<keyword evidence="3" id="KW-0408">Iron</keyword>
<dbReference type="InterPro" id="IPR050377">
    <property type="entry name" value="Radical_SAM_PqqE_MftC-like"/>
</dbReference>
<dbReference type="InterPro" id="IPR058240">
    <property type="entry name" value="rSAM_sf"/>
</dbReference>
<accession>A0A2N1UMZ6</accession>
<dbReference type="SFLD" id="SFLDG01067">
    <property type="entry name" value="SPASM/twitch_domain_containing"/>
    <property type="match status" value="1"/>
</dbReference>
<dbReference type="CDD" id="cd01335">
    <property type="entry name" value="Radical_SAM"/>
    <property type="match status" value="1"/>
</dbReference>
<proteinExistence type="predicted"/>
<dbReference type="Proteomes" id="UP000233414">
    <property type="component" value="Unassembled WGS sequence"/>
</dbReference>
<dbReference type="EMBL" id="PGYQ01000015">
    <property type="protein sequence ID" value="PKL72145.1"/>
    <property type="molecule type" value="Genomic_DNA"/>
</dbReference>
<feature type="domain" description="Radical SAM core" evidence="5">
    <location>
        <begin position="12"/>
        <end position="224"/>
    </location>
</feature>
<dbReference type="PANTHER" id="PTHR11228:SF27">
    <property type="entry name" value="GLYCYL-RADICAL ENZYME ACTIVATING ENZYME MJ1227-RELATED"/>
    <property type="match status" value="1"/>
</dbReference>
<dbReference type="PANTHER" id="PTHR11228">
    <property type="entry name" value="RADICAL SAM DOMAIN PROTEIN"/>
    <property type="match status" value="1"/>
</dbReference>
<evidence type="ECO:0000256" key="2">
    <source>
        <dbReference type="ARBA" id="ARBA00022723"/>
    </source>
</evidence>
<reference evidence="6 7" key="1">
    <citation type="journal article" date="2017" name="ISME J.">
        <title>Potential for microbial H2 and metal transformations associated with novel bacteria and archaea in deep terrestrial subsurface sediments.</title>
        <authorList>
            <person name="Hernsdorf A.W."/>
            <person name="Amano Y."/>
            <person name="Miyakawa K."/>
            <person name="Ise K."/>
            <person name="Suzuki Y."/>
            <person name="Anantharaman K."/>
            <person name="Probst A."/>
            <person name="Burstein D."/>
            <person name="Thomas B.C."/>
            <person name="Banfield J.F."/>
        </authorList>
    </citation>
    <scope>NUCLEOTIDE SEQUENCE [LARGE SCALE GENOMIC DNA]</scope>
    <source>
        <strain evidence="6">HGW-Kuenenbacteria-1</strain>
    </source>
</reference>
<dbReference type="SMART" id="SM00729">
    <property type="entry name" value="Elp3"/>
    <property type="match status" value="1"/>
</dbReference>
<keyword evidence="4" id="KW-0411">Iron-sulfur</keyword>
<dbReference type="InterPro" id="IPR007197">
    <property type="entry name" value="rSAM"/>
</dbReference>
<dbReference type="GO" id="GO:0051536">
    <property type="term" value="F:iron-sulfur cluster binding"/>
    <property type="evidence" value="ECO:0007669"/>
    <property type="project" value="UniProtKB-KW"/>
</dbReference>
<evidence type="ECO:0000313" key="6">
    <source>
        <dbReference type="EMBL" id="PKL72145.1"/>
    </source>
</evidence>
<dbReference type="InterPro" id="IPR012840">
    <property type="entry name" value="NrdG2"/>
</dbReference>
<name>A0A2N1UMZ6_9BACT</name>
<sequence>MLIGGLQKVSLIDYPDKICAIIFTKGCNFKCGFCHNSGLVLFDKQQSTIKEEKIFEFLEKRKKRLDGICITGGEPTLQKDLPEFLNKIKKMGFLIKLDTNGTNPEMLKKIIKKKLVDYIAMDIKAPFSKYENITGAKVDLNKTKQSIKIIMNFSDYEFRTTIVPNLIKEEDIVFIAKQIQGAKKYFLQQFVFKEKMIDEKYKKIKPYSKEILEKMCNKAKKYIKIVENR</sequence>
<evidence type="ECO:0000259" key="5">
    <source>
        <dbReference type="PROSITE" id="PS51918"/>
    </source>
</evidence>
<evidence type="ECO:0000256" key="1">
    <source>
        <dbReference type="ARBA" id="ARBA00022691"/>
    </source>
</evidence>
<dbReference type="GO" id="GO:0003824">
    <property type="term" value="F:catalytic activity"/>
    <property type="evidence" value="ECO:0007669"/>
    <property type="project" value="InterPro"/>
</dbReference>
<dbReference type="SUPFAM" id="SSF102114">
    <property type="entry name" value="Radical SAM enzymes"/>
    <property type="match status" value="1"/>
</dbReference>
<evidence type="ECO:0000256" key="4">
    <source>
        <dbReference type="ARBA" id="ARBA00023014"/>
    </source>
</evidence>
<dbReference type="NCBIfam" id="TIGR02495">
    <property type="entry name" value="NrdG2"/>
    <property type="match status" value="1"/>
</dbReference>
<evidence type="ECO:0000256" key="3">
    <source>
        <dbReference type="ARBA" id="ARBA00023004"/>
    </source>
</evidence>
<dbReference type="Gene3D" id="3.20.20.70">
    <property type="entry name" value="Aldolase class I"/>
    <property type="match status" value="1"/>
</dbReference>